<accession>A0A915DJW6</accession>
<dbReference type="WBParaSite" id="jg20286">
    <property type="protein sequence ID" value="jg20286"/>
    <property type="gene ID" value="jg20286"/>
</dbReference>
<dbReference type="Proteomes" id="UP000887574">
    <property type="component" value="Unplaced"/>
</dbReference>
<reference evidence="2" key="1">
    <citation type="submission" date="2022-11" db="UniProtKB">
        <authorList>
            <consortium name="WormBaseParasite"/>
        </authorList>
    </citation>
    <scope>IDENTIFICATION</scope>
</reference>
<protein>
    <submittedName>
        <fullName evidence="2">Uncharacterized protein</fullName>
    </submittedName>
</protein>
<sequence length="451" mass="51834">METGGEVIYDCKTTMFTSKKINLEDPQILISNEEVNDYVRQYCGDANFTISITPNAAVHELDLDDYNQYVTKKSLYNEDRSVRTFLEMAITQFSINNNQYTPVGAGNSSKQVLKTASKWTMGWFSDLVLPRCAYCARFRASKAMSCFGRQKCLEHRRSGTRLGLSPDVRVEVMFARHRSFGIGRLSEKPMSELMCMWEKKKVSMQSTSRSVMTLTSIIQIFLPSFRIILCRVEDRWNYGYLHPDNAVLRAFGITVVHDSIRSILEFVVHRYSFADNQVVEPTAGMADWRRAAGNLQYLDTNEISNWIVLCDNQQKVLVGKFISVMMMTARKKGLIFAKPPTISTLMLIAVGLKPLRDRRYSWDVEVLRSSLQGFERTCNLRTSRDVVRSGKMQTLDNILNKTNCKFLGSTIHQFLRMLPHPPPVSTQERRLLQAKGMNSRFVRPIDCWDLR</sequence>
<evidence type="ECO:0000313" key="2">
    <source>
        <dbReference type="WBParaSite" id="jg20286"/>
    </source>
</evidence>
<name>A0A915DJW6_9BILA</name>
<keyword evidence="1" id="KW-1185">Reference proteome</keyword>
<organism evidence="1 2">
    <name type="scientific">Ditylenchus dipsaci</name>
    <dbReference type="NCBI Taxonomy" id="166011"/>
    <lineage>
        <taxon>Eukaryota</taxon>
        <taxon>Metazoa</taxon>
        <taxon>Ecdysozoa</taxon>
        <taxon>Nematoda</taxon>
        <taxon>Chromadorea</taxon>
        <taxon>Rhabditida</taxon>
        <taxon>Tylenchina</taxon>
        <taxon>Tylenchomorpha</taxon>
        <taxon>Sphaerularioidea</taxon>
        <taxon>Anguinidae</taxon>
        <taxon>Anguininae</taxon>
        <taxon>Ditylenchus</taxon>
    </lineage>
</organism>
<evidence type="ECO:0000313" key="1">
    <source>
        <dbReference type="Proteomes" id="UP000887574"/>
    </source>
</evidence>
<proteinExistence type="predicted"/>
<dbReference type="AlphaFoldDB" id="A0A915DJW6"/>